<reference evidence="1" key="2">
    <citation type="submission" date="2023-05" db="EMBL/GenBank/DDBJ databases">
        <authorList>
            <person name="Fouks B."/>
        </authorList>
    </citation>
    <scope>NUCLEOTIDE SEQUENCE</scope>
    <source>
        <strain evidence="1">Stay&amp;Tobe</strain>
        <tissue evidence="1">Testes</tissue>
    </source>
</reference>
<reference evidence="1" key="1">
    <citation type="journal article" date="2023" name="IScience">
        <title>Live-bearing cockroach genome reveals convergent evolutionary mechanisms linked to viviparity in insects and beyond.</title>
        <authorList>
            <person name="Fouks B."/>
            <person name="Harrison M.C."/>
            <person name="Mikhailova A.A."/>
            <person name="Marchal E."/>
            <person name="English S."/>
            <person name="Carruthers M."/>
            <person name="Jennings E.C."/>
            <person name="Chiamaka E.L."/>
            <person name="Frigard R.A."/>
            <person name="Pippel M."/>
            <person name="Attardo G.M."/>
            <person name="Benoit J.B."/>
            <person name="Bornberg-Bauer E."/>
            <person name="Tobe S.S."/>
        </authorList>
    </citation>
    <scope>NUCLEOTIDE SEQUENCE</scope>
    <source>
        <strain evidence="1">Stay&amp;Tobe</strain>
    </source>
</reference>
<keyword evidence="2" id="KW-1185">Reference proteome</keyword>
<comment type="caution">
    <text evidence="1">The sequence shown here is derived from an EMBL/GenBank/DDBJ whole genome shotgun (WGS) entry which is preliminary data.</text>
</comment>
<gene>
    <name evidence="1" type="ORF">L9F63_015113</name>
</gene>
<dbReference type="AlphaFoldDB" id="A0AAD8A6P5"/>
<protein>
    <submittedName>
        <fullName evidence="1">Uncharacterized protein</fullName>
    </submittedName>
</protein>
<proteinExistence type="predicted"/>
<organism evidence="1 2">
    <name type="scientific">Diploptera punctata</name>
    <name type="common">Pacific beetle cockroach</name>
    <dbReference type="NCBI Taxonomy" id="6984"/>
    <lineage>
        <taxon>Eukaryota</taxon>
        <taxon>Metazoa</taxon>
        <taxon>Ecdysozoa</taxon>
        <taxon>Arthropoda</taxon>
        <taxon>Hexapoda</taxon>
        <taxon>Insecta</taxon>
        <taxon>Pterygota</taxon>
        <taxon>Neoptera</taxon>
        <taxon>Polyneoptera</taxon>
        <taxon>Dictyoptera</taxon>
        <taxon>Blattodea</taxon>
        <taxon>Blaberoidea</taxon>
        <taxon>Blaberidae</taxon>
        <taxon>Diplopterinae</taxon>
        <taxon>Diploptera</taxon>
    </lineage>
</organism>
<evidence type="ECO:0000313" key="2">
    <source>
        <dbReference type="Proteomes" id="UP001233999"/>
    </source>
</evidence>
<name>A0AAD8A6P5_DIPPU</name>
<dbReference type="Proteomes" id="UP001233999">
    <property type="component" value="Unassembled WGS sequence"/>
</dbReference>
<sequence length="98" mass="11478">SSLAGERELLNYRTELIFPLMIRAIANREYSYFSYVHLGFHAWSYYDDLVEDFRAVGRGLEACFLAYTLKPCDPPKENYINIYLIIQFARQAVRSVTL</sequence>
<evidence type="ECO:0000313" key="1">
    <source>
        <dbReference type="EMBL" id="KAJ9593343.1"/>
    </source>
</evidence>
<feature type="non-terminal residue" evidence="1">
    <location>
        <position position="1"/>
    </location>
</feature>
<accession>A0AAD8A6P5</accession>
<dbReference type="EMBL" id="JASPKZ010003446">
    <property type="protein sequence ID" value="KAJ9593343.1"/>
    <property type="molecule type" value="Genomic_DNA"/>
</dbReference>
<feature type="non-terminal residue" evidence="1">
    <location>
        <position position="98"/>
    </location>
</feature>